<keyword evidence="5" id="KW-0411">Iron-sulfur</keyword>
<comment type="cofactor">
    <cofactor evidence="1">
        <name>[4Fe-4S] cluster</name>
        <dbReference type="ChEBI" id="CHEBI:49883"/>
    </cofactor>
</comment>
<reference evidence="6" key="1">
    <citation type="submission" date="2022-02" db="EMBL/GenBank/DDBJ databases">
        <authorList>
            <person name="Leng L."/>
        </authorList>
    </citation>
    <scope>NUCLEOTIDE SEQUENCE</scope>
    <source>
        <strain evidence="6">JI</strain>
    </source>
</reference>
<dbReference type="EMBL" id="JAKOAV010000045">
    <property type="protein sequence ID" value="MDF9409846.1"/>
    <property type="molecule type" value="Genomic_DNA"/>
</dbReference>
<evidence type="ECO:0000256" key="2">
    <source>
        <dbReference type="ARBA" id="ARBA00005806"/>
    </source>
</evidence>
<dbReference type="InterPro" id="IPR010327">
    <property type="entry name" value="FldB/FldC_alpha/beta"/>
</dbReference>
<evidence type="ECO:0000313" key="6">
    <source>
        <dbReference type="EMBL" id="MDF9409846.1"/>
    </source>
</evidence>
<dbReference type="GO" id="GO:0046872">
    <property type="term" value="F:metal ion binding"/>
    <property type="evidence" value="ECO:0007669"/>
    <property type="project" value="UniProtKB-KW"/>
</dbReference>
<dbReference type="Pfam" id="PF06050">
    <property type="entry name" value="HGD-D"/>
    <property type="match status" value="1"/>
</dbReference>
<dbReference type="GO" id="GO:0018522">
    <property type="term" value="F:benzoyl-CoA reductase activity"/>
    <property type="evidence" value="ECO:0007669"/>
    <property type="project" value="UniProtKB-EC"/>
</dbReference>
<dbReference type="GO" id="GO:0051536">
    <property type="term" value="F:iron-sulfur cluster binding"/>
    <property type="evidence" value="ECO:0007669"/>
    <property type="project" value="UniProtKB-KW"/>
</dbReference>
<dbReference type="InterPro" id="IPR017603">
    <property type="entry name" value="Benzoyl-CoA_Rdtase_bzd_nsu"/>
</dbReference>
<dbReference type="PANTHER" id="PTHR30548:SF5">
    <property type="entry name" value="SUBUNIT OF OXYGEN-SENSITIVE 2-HYDROXYISOCAPROYL-COA DEHYDRATASE"/>
    <property type="match status" value="1"/>
</dbReference>
<dbReference type="PANTHER" id="PTHR30548">
    <property type="entry name" value="2-HYDROXYGLUTARYL-COA DEHYDRATASE, D-COMPONENT-RELATED"/>
    <property type="match status" value="1"/>
</dbReference>
<evidence type="ECO:0000313" key="7">
    <source>
        <dbReference type="Proteomes" id="UP001154312"/>
    </source>
</evidence>
<gene>
    <name evidence="6" type="primary">bzdN</name>
    <name evidence="6" type="ORF">L7E55_16075</name>
</gene>
<comment type="caution">
    <text evidence="6">The sequence shown here is derived from an EMBL/GenBank/DDBJ whole genome shotgun (WGS) entry which is preliminary data.</text>
</comment>
<sequence length="377" mass="43651">MGMEVFKDIYENRHKYQKEWKEKTGSKMIGYFCTYAPEEIMYAADIIPVRILGSHEPQNVTEPHIFGMYCPFCRDVLAQGLKGRYDYLDGIMIAQSCLHVRQAYTSWDLHIPVGFSYYLPMPHRVTNAGAKPFLRQELIDFKNAIEAWTGKTILPEDIDKGIEILNTTRRLLRQVWDLRKAENPPITGQEAIYMVLACQFGDKREVNKLLEEALNELKTRKIDRETGNRLMIIGSEDDDIAFINMVETICGATFVMEDHCTGSRYFWNQVVPQEDRYAALAARYCERPPCPTKDWAQPRDRLVWALDMAKQWGVEGAIIVQQKFCDPHELDIPAFRKAFEAAGIPTLFLEFDVTVPLGPFRIRVDAFLEMLRQEDLF</sequence>
<keyword evidence="4" id="KW-0408">Iron</keyword>
<name>A0A9X4H3R9_9FIRM</name>
<keyword evidence="7" id="KW-1185">Reference proteome</keyword>
<evidence type="ECO:0000256" key="5">
    <source>
        <dbReference type="ARBA" id="ARBA00023014"/>
    </source>
</evidence>
<evidence type="ECO:0000256" key="4">
    <source>
        <dbReference type="ARBA" id="ARBA00023004"/>
    </source>
</evidence>
<protein>
    <submittedName>
        <fullName evidence="6">Benzoyl-CoA reductase, bzd-type, subunit N</fullName>
        <ecNumber evidence="6">1.3.7.8</ecNumber>
    </submittedName>
</protein>
<dbReference type="Gene3D" id="3.40.50.11890">
    <property type="match status" value="1"/>
</dbReference>
<dbReference type="Gene3D" id="1.20.1270.370">
    <property type="match status" value="1"/>
</dbReference>
<evidence type="ECO:0000256" key="3">
    <source>
        <dbReference type="ARBA" id="ARBA00022723"/>
    </source>
</evidence>
<dbReference type="EC" id="1.3.7.8" evidence="6"/>
<dbReference type="Proteomes" id="UP001154312">
    <property type="component" value="Unassembled WGS sequence"/>
</dbReference>
<keyword evidence="3" id="KW-0479">Metal-binding</keyword>
<dbReference type="RefSeq" id="WP_277445359.1">
    <property type="nucleotide sequence ID" value="NZ_JAKOAV010000045.1"/>
</dbReference>
<organism evidence="6 7">
    <name type="scientific">Pelotomaculum isophthalicicum JI</name>
    <dbReference type="NCBI Taxonomy" id="947010"/>
    <lineage>
        <taxon>Bacteria</taxon>
        <taxon>Bacillati</taxon>
        <taxon>Bacillota</taxon>
        <taxon>Clostridia</taxon>
        <taxon>Eubacteriales</taxon>
        <taxon>Desulfotomaculaceae</taxon>
        <taxon>Pelotomaculum</taxon>
    </lineage>
</organism>
<accession>A0A9X4H3R9</accession>
<dbReference type="GO" id="GO:0016836">
    <property type="term" value="F:hydro-lyase activity"/>
    <property type="evidence" value="ECO:0007669"/>
    <property type="project" value="UniProtKB-ARBA"/>
</dbReference>
<evidence type="ECO:0000256" key="1">
    <source>
        <dbReference type="ARBA" id="ARBA00001966"/>
    </source>
</evidence>
<proteinExistence type="inferred from homology"/>
<keyword evidence="6" id="KW-0560">Oxidoreductase</keyword>
<comment type="similarity">
    <text evidence="2">Belongs to the FldB/FldC dehydratase alpha/beta subunit family.</text>
</comment>
<dbReference type="AlphaFoldDB" id="A0A9X4H3R9"/>
<dbReference type="Gene3D" id="3.40.50.11900">
    <property type="match status" value="1"/>
</dbReference>
<dbReference type="NCBIfam" id="TIGR03190">
    <property type="entry name" value="benz_CoA_bzdN"/>
    <property type="match status" value="1"/>
</dbReference>